<dbReference type="AlphaFoldDB" id="A0A2T2NA00"/>
<organism evidence="1 2">
    <name type="scientific">Corynespora cassiicola Philippines</name>
    <dbReference type="NCBI Taxonomy" id="1448308"/>
    <lineage>
        <taxon>Eukaryota</taxon>
        <taxon>Fungi</taxon>
        <taxon>Dikarya</taxon>
        <taxon>Ascomycota</taxon>
        <taxon>Pezizomycotina</taxon>
        <taxon>Dothideomycetes</taxon>
        <taxon>Pleosporomycetidae</taxon>
        <taxon>Pleosporales</taxon>
        <taxon>Corynesporascaceae</taxon>
        <taxon>Corynespora</taxon>
    </lineage>
</organism>
<gene>
    <name evidence="1" type="ORF">BS50DRAFT_141379</name>
</gene>
<proteinExistence type="predicted"/>
<dbReference type="EMBL" id="KZ678142">
    <property type="protein sequence ID" value="PSN62243.1"/>
    <property type="molecule type" value="Genomic_DNA"/>
</dbReference>
<keyword evidence="2" id="KW-1185">Reference proteome</keyword>
<evidence type="ECO:0000313" key="2">
    <source>
        <dbReference type="Proteomes" id="UP000240883"/>
    </source>
</evidence>
<sequence>MLCAQVRPKTQSVHLQAGIRFPSRHSIHGTAQAIQLLQAHTGSPRERRPRSRLSTSTSRLAVSAVSLSDGMPAFRRRYLGTFRPGLQSQEQAWPSSSMPTRLLLSGWGRDPWRGWGGESHLCSSRCSPMRRRQADAREPWSQTEAACKTPLPRRVAEHGCWTSVVGSG</sequence>
<protein>
    <submittedName>
        <fullName evidence="1">Uncharacterized protein</fullName>
    </submittedName>
</protein>
<accession>A0A2T2NA00</accession>
<evidence type="ECO:0000313" key="1">
    <source>
        <dbReference type="EMBL" id="PSN62243.1"/>
    </source>
</evidence>
<name>A0A2T2NA00_CORCC</name>
<dbReference type="Proteomes" id="UP000240883">
    <property type="component" value="Unassembled WGS sequence"/>
</dbReference>
<reference evidence="1 2" key="1">
    <citation type="journal article" date="2018" name="Front. Microbiol.">
        <title>Genome-Wide Analysis of Corynespora cassiicola Leaf Fall Disease Putative Effectors.</title>
        <authorList>
            <person name="Lopez D."/>
            <person name="Ribeiro S."/>
            <person name="Label P."/>
            <person name="Fumanal B."/>
            <person name="Venisse J.S."/>
            <person name="Kohler A."/>
            <person name="de Oliveira R.R."/>
            <person name="Labutti K."/>
            <person name="Lipzen A."/>
            <person name="Lail K."/>
            <person name="Bauer D."/>
            <person name="Ohm R.A."/>
            <person name="Barry K.W."/>
            <person name="Spatafora J."/>
            <person name="Grigoriev I.V."/>
            <person name="Martin F.M."/>
            <person name="Pujade-Renaud V."/>
        </authorList>
    </citation>
    <scope>NUCLEOTIDE SEQUENCE [LARGE SCALE GENOMIC DNA]</scope>
    <source>
        <strain evidence="1 2">Philippines</strain>
    </source>
</reference>